<evidence type="ECO:0000313" key="2">
    <source>
        <dbReference type="EMBL" id="TNN63152.1"/>
    </source>
</evidence>
<dbReference type="AlphaFoldDB" id="A0A4Z2HEE5"/>
<feature type="compositionally biased region" description="Low complexity" evidence="1">
    <location>
        <begin position="119"/>
        <end position="130"/>
    </location>
</feature>
<name>A0A4Z2HEE5_9TELE</name>
<accession>A0A4Z2HEE5</accession>
<evidence type="ECO:0000313" key="3">
    <source>
        <dbReference type="Proteomes" id="UP000314294"/>
    </source>
</evidence>
<feature type="region of interest" description="Disordered" evidence="1">
    <location>
        <begin position="42"/>
        <end position="87"/>
    </location>
</feature>
<evidence type="ECO:0000256" key="1">
    <source>
        <dbReference type="SAM" id="MobiDB-lite"/>
    </source>
</evidence>
<keyword evidence="3" id="KW-1185">Reference proteome</keyword>
<comment type="caution">
    <text evidence="2">The sequence shown here is derived from an EMBL/GenBank/DDBJ whole genome shotgun (WGS) entry which is preliminary data.</text>
</comment>
<dbReference type="EMBL" id="SRLO01000279">
    <property type="protein sequence ID" value="TNN63152.1"/>
    <property type="molecule type" value="Genomic_DNA"/>
</dbReference>
<organism evidence="2 3">
    <name type="scientific">Liparis tanakae</name>
    <name type="common">Tanaka's snailfish</name>
    <dbReference type="NCBI Taxonomy" id="230148"/>
    <lineage>
        <taxon>Eukaryota</taxon>
        <taxon>Metazoa</taxon>
        <taxon>Chordata</taxon>
        <taxon>Craniata</taxon>
        <taxon>Vertebrata</taxon>
        <taxon>Euteleostomi</taxon>
        <taxon>Actinopterygii</taxon>
        <taxon>Neopterygii</taxon>
        <taxon>Teleostei</taxon>
        <taxon>Neoteleostei</taxon>
        <taxon>Acanthomorphata</taxon>
        <taxon>Eupercaria</taxon>
        <taxon>Perciformes</taxon>
        <taxon>Cottioidei</taxon>
        <taxon>Cottales</taxon>
        <taxon>Liparidae</taxon>
        <taxon>Liparis</taxon>
    </lineage>
</organism>
<proteinExistence type="predicted"/>
<dbReference type="Proteomes" id="UP000314294">
    <property type="component" value="Unassembled WGS sequence"/>
</dbReference>
<gene>
    <name evidence="2" type="ORF">EYF80_026616</name>
</gene>
<feature type="compositionally biased region" description="Polar residues" evidence="1">
    <location>
        <begin position="131"/>
        <end position="141"/>
    </location>
</feature>
<reference evidence="2 3" key="1">
    <citation type="submission" date="2019-03" db="EMBL/GenBank/DDBJ databases">
        <title>First draft genome of Liparis tanakae, snailfish: a comprehensive survey of snailfish specific genes.</title>
        <authorList>
            <person name="Kim W."/>
            <person name="Song I."/>
            <person name="Jeong J.-H."/>
            <person name="Kim D."/>
            <person name="Kim S."/>
            <person name="Ryu S."/>
            <person name="Song J.Y."/>
            <person name="Lee S.K."/>
        </authorList>
    </citation>
    <scope>NUCLEOTIDE SEQUENCE [LARGE SCALE GENOMIC DNA]</scope>
    <source>
        <tissue evidence="2">Muscle</tissue>
    </source>
</reference>
<protein>
    <submittedName>
        <fullName evidence="2">Uncharacterized protein</fullName>
    </submittedName>
</protein>
<sequence>MWVGYKQHKTIWYRTGRPKGPHHRGDLAMSTATCSLFVEEKRKTPPAAASGTHDTQWAMLGSSSTSNRKWKRRTFPPSNRVFLRSNQGNNSIVTKTKMENSPLPGVCFVGCLVDTKFAGAPPSSPGSTSAQYILSTAKSNN</sequence>
<feature type="region of interest" description="Disordered" evidence="1">
    <location>
        <begin position="119"/>
        <end position="141"/>
    </location>
</feature>